<protein>
    <submittedName>
        <fullName evidence="2">Uncharacterized protein</fullName>
    </submittedName>
</protein>
<feature type="region of interest" description="Disordered" evidence="1">
    <location>
        <begin position="144"/>
        <end position="169"/>
    </location>
</feature>
<feature type="compositionally biased region" description="Basic residues" evidence="1">
    <location>
        <begin position="158"/>
        <end position="169"/>
    </location>
</feature>
<reference evidence="2" key="1">
    <citation type="submission" date="2020-06" db="EMBL/GenBank/DDBJ databases">
        <authorList>
            <consortium name="Plant Systems Biology data submission"/>
        </authorList>
    </citation>
    <scope>NUCLEOTIDE SEQUENCE</scope>
    <source>
        <strain evidence="2">D6</strain>
    </source>
</reference>
<comment type="caution">
    <text evidence="2">The sequence shown here is derived from an EMBL/GenBank/DDBJ whole genome shotgun (WGS) entry which is preliminary data.</text>
</comment>
<feature type="region of interest" description="Disordered" evidence="1">
    <location>
        <begin position="57"/>
        <end position="120"/>
    </location>
</feature>
<feature type="compositionally biased region" description="Polar residues" evidence="1">
    <location>
        <begin position="228"/>
        <end position="238"/>
    </location>
</feature>
<evidence type="ECO:0000313" key="2">
    <source>
        <dbReference type="EMBL" id="CAB9512554.1"/>
    </source>
</evidence>
<feature type="compositionally biased region" description="Basic and acidic residues" evidence="1">
    <location>
        <begin position="317"/>
        <end position="331"/>
    </location>
</feature>
<feature type="compositionally biased region" description="Low complexity" evidence="1">
    <location>
        <begin position="370"/>
        <end position="383"/>
    </location>
</feature>
<evidence type="ECO:0000256" key="1">
    <source>
        <dbReference type="SAM" id="MobiDB-lite"/>
    </source>
</evidence>
<sequence length="411" mass="45986">MFYMMAMDPSNNTGKMKKRQSLTRQRSTTNNNSTRFPRVRSWKGDETMRKIIEKYVKNGGGEAKVKKVMGKKMRENPAGKATNAHGKESSPLLRKQQKHKEKPPRQQPPSSANSVAPSVSAADMELVREKFALEVLKQEQTKLLVKQEKKKEEEARRVSTHTRKERKKFASMMMQSYAKSAVPDYMPGPDSPTSHATAATTVMSDSAVASEPQQESQPQIRKFGSPQPGKTTTSTGTVKNHVVPVGIKKTRDSPRQSEELVDPLLGAPRQCENGKGEVPAVNTTRQSAQEEDQERDDAVIPVVEGTHQSADADQERDDAVPHRETETENGKIRIIASSQRRQRHDEVVTCQRDETTEGEEEDDMSDSFDYESTSSLTDSSGLDLDFDYIPQNRYATNDGIELQLEPTFTEG</sequence>
<accession>A0A9N8E6B3</accession>
<feature type="compositionally biased region" description="Basic and acidic residues" evidence="1">
    <location>
        <begin position="343"/>
        <end position="355"/>
    </location>
</feature>
<gene>
    <name evidence="2" type="ORF">SEMRO_542_G163360.1</name>
</gene>
<feature type="compositionally biased region" description="Low complexity" evidence="1">
    <location>
        <begin position="22"/>
        <end position="35"/>
    </location>
</feature>
<dbReference type="EMBL" id="CAICTM010000541">
    <property type="protein sequence ID" value="CAB9512554.1"/>
    <property type="molecule type" value="Genomic_DNA"/>
</dbReference>
<proteinExistence type="predicted"/>
<feature type="compositionally biased region" description="Polar residues" evidence="1">
    <location>
        <begin position="191"/>
        <end position="204"/>
    </location>
</feature>
<feature type="compositionally biased region" description="Basic and acidic residues" evidence="1">
    <location>
        <begin position="144"/>
        <end position="157"/>
    </location>
</feature>
<feature type="compositionally biased region" description="Low complexity" evidence="1">
    <location>
        <begin position="108"/>
        <end position="120"/>
    </location>
</feature>
<dbReference type="OrthoDB" id="193138at2759"/>
<dbReference type="Proteomes" id="UP001153069">
    <property type="component" value="Unassembled WGS sequence"/>
</dbReference>
<organism evidence="2 3">
    <name type="scientific">Seminavis robusta</name>
    <dbReference type="NCBI Taxonomy" id="568900"/>
    <lineage>
        <taxon>Eukaryota</taxon>
        <taxon>Sar</taxon>
        <taxon>Stramenopiles</taxon>
        <taxon>Ochrophyta</taxon>
        <taxon>Bacillariophyta</taxon>
        <taxon>Bacillariophyceae</taxon>
        <taxon>Bacillariophycidae</taxon>
        <taxon>Naviculales</taxon>
        <taxon>Naviculaceae</taxon>
        <taxon>Seminavis</taxon>
    </lineage>
</organism>
<feature type="compositionally biased region" description="Acidic residues" evidence="1">
    <location>
        <begin position="356"/>
        <end position="369"/>
    </location>
</feature>
<feature type="region of interest" description="Disordered" evidence="1">
    <location>
        <begin position="1"/>
        <end position="42"/>
    </location>
</feature>
<feature type="region of interest" description="Disordered" evidence="1">
    <location>
        <begin position="181"/>
        <end position="383"/>
    </location>
</feature>
<feature type="compositionally biased region" description="Basic and acidic residues" evidence="1">
    <location>
        <begin position="249"/>
        <end position="258"/>
    </location>
</feature>
<name>A0A9N8E6B3_9STRA</name>
<evidence type="ECO:0000313" key="3">
    <source>
        <dbReference type="Proteomes" id="UP001153069"/>
    </source>
</evidence>
<dbReference type="AlphaFoldDB" id="A0A9N8E6B3"/>
<keyword evidence="3" id="KW-1185">Reference proteome</keyword>